<sequence>MLTLENKADLLIEVKALCKILEQAVKAARKLNVRYFWTDSLGIIQNDPTDWVKEASLINEGLFRDRGSQFLVGKFVVDVGNFDGTILLEKDLFQLGIEESPLSSRAWFLQERFLPRRVLHFAQHQIFWECNELCACEAHPTGIHGIISYDDLHNVMPHPYRTHGDLALTSTTVHGAFAYRLL</sequence>
<dbReference type="PANTHER" id="PTHR33112">
    <property type="entry name" value="DOMAIN PROTEIN, PUTATIVE-RELATED"/>
    <property type="match status" value="1"/>
</dbReference>
<keyword evidence="3" id="KW-1185">Reference proteome</keyword>
<dbReference type="Proteomes" id="UP000028524">
    <property type="component" value="Unassembled WGS sequence"/>
</dbReference>
<evidence type="ECO:0000313" key="2">
    <source>
        <dbReference type="EMBL" id="KFA70397.1"/>
    </source>
</evidence>
<dbReference type="PANTHER" id="PTHR33112:SF10">
    <property type="entry name" value="TOL"/>
    <property type="match status" value="1"/>
</dbReference>
<dbReference type="OrthoDB" id="3789824at2759"/>
<organism evidence="2 3">
    <name type="scientific">Stachybotrys chlorohalonatus (strain IBT 40285)</name>
    <dbReference type="NCBI Taxonomy" id="1283841"/>
    <lineage>
        <taxon>Eukaryota</taxon>
        <taxon>Fungi</taxon>
        <taxon>Dikarya</taxon>
        <taxon>Ascomycota</taxon>
        <taxon>Pezizomycotina</taxon>
        <taxon>Sordariomycetes</taxon>
        <taxon>Hypocreomycetidae</taxon>
        <taxon>Hypocreales</taxon>
        <taxon>Stachybotryaceae</taxon>
        <taxon>Stachybotrys</taxon>
    </lineage>
</organism>
<dbReference type="AlphaFoldDB" id="A0A084R2G2"/>
<protein>
    <recommendedName>
        <fullName evidence="1">Heterokaryon incompatibility domain-containing protein</fullName>
    </recommendedName>
</protein>
<evidence type="ECO:0000259" key="1">
    <source>
        <dbReference type="Pfam" id="PF06985"/>
    </source>
</evidence>
<reference evidence="2 3" key="1">
    <citation type="journal article" date="2014" name="BMC Genomics">
        <title>Comparative genome sequencing reveals chemotype-specific gene clusters in the toxigenic black mold Stachybotrys.</title>
        <authorList>
            <person name="Semeiks J."/>
            <person name="Borek D."/>
            <person name="Otwinowski Z."/>
            <person name="Grishin N.V."/>
        </authorList>
    </citation>
    <scope>NUCLEOTIDE SEQUENCE [LARGE SCALE GENOMIC DNA]</scope>
    <source>
        <strain evidence="2 3">IBT 40285</strain>
    </source>
</reference>
<dbReference type="Pfam" id="PF06985">
    <property type="entry name" value="HET"/>
    <property type="match status" value="1"/>
</dbReference>
<dbReference type="InterPro" id="IPR010730">
    <property type="entry name" value="HET"/>
</dbReference>
<dbReference type="HOGENOM" id="CLU_1482936_0_0_1"/>
<dbReference type="STRING" id="1283841.A0A084R2G2"/>
<dbReference type="InParanoid" id="A0A084R2G2"/>
<gene>
    <name evidence="2" type="ORF">S40285_07800</name>
</gene>
<name>A0A084R2G2_STAC4</name>
<dbReference type="EMBL" id="KL659200">
    <property type="protein sequence ID" value="KFA70397.1"/>
    <property type="molecule type" value="Genomic_DNA"/>
</dbReference>
<accession>A0A084R2G2</accession>
<proteinExistence type="predicted"/>
<feature type="domain" description="Heterokaryon incompatibility" evidence="1">
    <location>
        <begin position="13"/>
        <end position="58"/>
    </location>
</feature>
<evidence type="ECO:0000313" key="3">
    <source>
        <dbReference type="Proteomes" id="UP000028524"/>
    </source>
</evidence>